<dbReference type="EMBL" id="BAAARA010000003">
    <property type="protein sequence ID" value="GAA2339237.1"/>
    <property type="molecule type" value="Genomic_DNA"/>
</dbReference>
<evidence type="ECO:0000256" key="4">
    <source>
        <dbReference type="ARBA" id="ARBA00023204"/>
    </source>
</evidence>
<keyword evidence="4" id="KW-0234">DNA repair</keyword>
<protein>
    <recommendedName>
        <fullName evidence="2">DNA-3-methyladenine glycosylase II</fullName>
        <ecNumber evidence="2">3.2.2.21</ecNumber>
    </recommendedName>
</protein>
<reference evidence="7" key="1">
    <citation type="journal article" date="2019" name="Int. J. Syst. Evol. Microbiol.">
        <title>The Global Catalogue of Microorganisms (GCM) 10K type strain sequencing project: providing services to taxonomists for standard genome sequencing and annotation.</title>
        <authorList>
            <consortium name="The Broad Institute Genomics Platform"/>
            <consortium name="The Broad Institute Genome Sequencing Center for Infectious Disease"/>
            <person name="Wu L."/>
            <person name="Ma J."/>
        </authorList>
    </citation>
    <scope>NUCLEOTIDE SEQUENCE [LARGE SCALE GENOMIC DNA]</scope>
    <source>
        <strain evidence="7">JCM 16221</strain>
    </source>
</reference>
<sequence>MDQPLVRDWRPPYPLDLVRVLAPLRRGSGDPTTRVAANEMWWASTTADGPATLRLTAGNAEVRAEAWGPGAAVLLERVPELLGAADDDTGFVPAHDVIDRGRRASHGVRLCATGRVWDVLVAAILEQKVTNREAWRSWRELCRRFGAPAPGPVEHLWTAPDPQRVREIRDWEWHEAGIDGARRRTLIAAASRASSLERAVRLGGEQGRELLCKIPGIGPWTAAEVAQRAWGDPDAVSVGDYHLPTIVGTALLGRPADDAEMLEALAPYAGHRHRAVRYLSAAGVRRPRYGPRLPARDYRAF</sequence>
<evidence type="ECO:0000256" key="3">
    <source>
        <dbReference type="ARBA" id="ARBA00022763"/>
    </source>
</evidence>
<name>A0ABP5SUP1_9PSEU</name>
<evidence type="ECO:0000313" key="6">
    <source>
        <dbReference type="EMBL" id="GAA2339237.1"/>
    </source>
</evidence>
<evidence type="ECO:0000256" key="1">
    <source>
        <dbReference type="ARBA" id="ARBA00000086"/>
    </source>
</evidence>
<dbReference type="CDD" id="cd00056">
    <property type="entry name" value="ENDO3c"/>
    <property type="match status" value="1"/>
</dbReference>
<evidence type="ECO:0000256" key="2">
    <source>
        <dbReference type="ARBA" id="ARBA00012000"/>
    </source>
</evidence>
<dbReference type="Gene3D" id="1.10.340.30">
    <property type="entry name" value="Hypothetical protein, domain 2"/>
    <property type="match status" value="1"/>
</dbReference>
<dbReference type="Proteomes" id="UP001501218">
    <property type="component" value="Unassembled WGS sequence"/>
</dbReference>
<dbReference type="PANTHER" id="PTHR43003:SF6">
    <property type="entry name" value="DNA GLYCOSYLASE"/>
    <property type="match status" value="1"/>
</dbReference>
<organism evidence="6 7">
    <name type="scientific">Saccharopolyspora halophila</name>
    <dbReference type="NCBI Taxonomy" id="405551"/>
    <lineage>
        <taxon>Bacteria</taxon>
        <taxon>Bacillati</taxon>
        <taxon>Actinomycetota</taxon>
        <taxon>Actinomycetes</taxon>
        <taxon>Pseudonocardiales</taxon>
        <taxon>Pseudonocardiaceae</taxon>
        <taxon>Saccharopolyspora</taxon>
    </lineage>
</organism>
<keyword evidence="7" id="KW-1185">Reference proteome</keyword>
<dbReference type="InterPro" id="IPR003265">
    <property type="entry name" value="HhH-GPD_domain"/>
</dbReference>
<evidence type="ECO:0000313" key="7">
    <source>
        <dbReference type="Proteomes" id="UP001501218"/>
    </source>
</evidence>
<evidence type="ECO:0000259" key="5">
    <source>
        <dbReference type="SMART" id="SM00478"/>
    </source>
</evidence>
<dbReference type="SMART" id="SM00478">
    <property type="entry name" value="ENDO3c"/>
    <property type="match status" value="1"/>
</dbReference>
<feature type="domain" description="HhH-GPD" evidence="5">
    <location>
        <begin position="125"/>
        <end position="289"/>
    </location>
</feature>
<accession>A0ABP5SUP1</accession>
<dbReference type="EC" id="3.2.2.21" evidence="2"/>
<dbReference type="RefSeq" id="WP_344128000.1">
    <property type="nucleotide sequence ID" value="NZ_BAAARA010000003.1"/>
</dbReference>
<proteinExistence type="predicted"/>
<keyword evidence="3" id="KW-0227">DNA damage</keyword>
<comment type="catalytic activity">
    <reaction evidence="1">
        <text>Hydrolysis of alkylated DNA, releasing 3-methyladenine, 3-methylguanine, 7-methylguanine and 7-methyladenine.</text>
        <dbReference type="EC" id="3.2.2.21"/>
    </reaction>
</comment>
<comment type="caution">
    <text evidence="6">The sequence shown here is derived from an EMBL/GenBank/DDBJ whole genome shotgun (WGS) entry which is preliminary data.</text>
</comment>
<dbReference type="PANTHER" id="PTHR43003">
    <property type="entry name" value="DNA-3-METHYLADENINE GLYCOSYLASE"/>
    <property type="match status" value="1"/>
</dbReference>
<dbReference type="InterPro" id="IPR011257">
    <property type="entry name" value="DNA_glycosylase"/>
</dbReference>
<dbReference type="InterPro" id="IPR051912">
    <property type="entry name" value="Alkylbase_DNA_Glycosylase/TA"/>
</dbReference>
<dbReference type="SUPFAM" id="SSF48150">
    <property type="entry name" value="DNA-glycosylase"/>
    <property type="match status" value="1"/>
</dbReference>
<gene>
    <name evidence="6" type="ORF">GCM10009854_14620</name>
</gene>